<reference evidence="1 2" key="1">
    <citation type="submission" date="2021-06" db="EMBL/GenBank/DDBJ databases">
        <authorList>
            <person name="Palmer J.M."/>
        </authorList>
    </citation>
    <scope>NUCLEOTIDE SEQUENCE [LARGE SCALE GENOMIC DNA]</scope>
    <source>
        <strain evidence="2">if_2019</strain>
        <tissue evidence="1">Muscle</tissue>
    </source>
</reference>
<evidence type="ECO:0000313" key="2">
    <source>
        <dbReference type="Proteomes" id="UP001482620"/>
    </source>
</evidence>
<name>A0ABV0SPQ5_9TELE</name>
<organism evidence="1 2">
    <name type="scientific">Ilyodon furcidens</name>
    <name type="common">goldbreast splitfin</name>
    <dbReference type="NCBI Taxonomy" id="33524"/>
    <lineage>
        <taxon>Eukaryota</taxon>
        <taxon>Metazoa</taxon>
        <taxon>Chordata</taxon>
        <taxon>Craniata</taxon>
        <taxon>Vertebrata</taxon>
        <taxon>Euteleostomi</taxon>
        <taxon>Actinopterygii</taxon>
        <taxon>Neopterygii</taxon>
        <taxon>Teleostei</taxon>
        <taxon>Neoteleostei</taxon>
        <taxon>Acanthomorphata</taxon>
        <taxon>Ovalentaria</taxon>
        <taxon>Atherinomorphae</taxon>
        <taxon>Cyprinodontiformes</taxon>
        <taxon>Goodeidae</taxon>
        <taxon>Ilyodon</taxon>
    </lineage>
</organism>
<keyword evidence="2" id="KW-1185">Reference proteome</keyword>
<protein>
    <submittedName>
        <fullName evidence="1">Uncharacterized protein</fullName>
    </submittedName>
</protein>
<gene>
    <name evidence="1" type="ORF">ILYODFUR_020961</name>
</gene>
<proteinExistence type="predicted"/>
<dbReference type="EMBL" id="JAHRIQ010002197">
    <property type="protein sequence ID" value="MEQ2221952.1"/>
    <property type="molecule type" value="Genomic_DNA"/>
</dbReference>
<comment type="caution">
    <text evidence="1">The sequence shown here is derived from an EMBL/GenBank/DDBJ whole genome shotgun (WGS) entry which is preliminary data.</text>
</comment>
<evidence type="ECO:0000313" key="1">
    <source>
        <dbReference type="EMBL" id="MEQ2221952.1"/>
    </source>
</evidence>
<accession>A0ABV0SPQ5</accession>
<dbReference type="Proteomes" id="UP001482620">
    <property type="component" value="Unassembled WGS sequence"/>
</dbReference>
<sequence length="67" mass="7648">MLILHCLHCKPFTSVEDVDSSEKLLPASTEDHEALNQKLKSEALPKNINPQQILSNHQRHFSRLKTS</sequence>